<reference evidence="2" key="1">
    <citation type="submission" date="2020-08" db="EMBL/GenBank/DDBJ databases">
        <title>Genome public.</title>
        <authorList>
            <person name="Liu C."/>
            <person name="Sun Q."/>
        </authorList>
    </citation>
    <scope>NUCLEOTIDE SEQUENCE</scope>
    <source>
        <strain evidence="2">NSJ-68</strain>
    </source>
</reference>
<name>A0A923RLZ8_9FIRM</name>
<gene>
    <name evidence="2" type="ORF">H8S44_08295</name>
</gene>
<evidence type="ECO:0000313" key="2">
    <source>
        <dbReference type="EMBL" id="MBC5659768.1"/>
    </source>
</evidence>
<dbReference type="Gene3D" id="3.30.1330.30">
    <property type="match status" value="1"/>
</dbReference>
<sequence>MAQNRVYSMIGIAQKAGKLASGEFATEHAVKSGRAALVIVSDAASENTKKKFRNMCEFYEVPVYFYGGKEELGHAMGKEFRASLAVLDSGLAKSIEKNLNIE</sequence>
<organism evidence="2 3">
    <name type="scientific">Anaerosacchariphilus hominis</name>
    <dbReference type="NCBI Taxonomy" id="2763017"/>
    <lineage>
        <taxon>Bacteria</taxon>
        <taxon>Bacillati</taxon>
        <taxon>Bacillota</taxon>
        <taxon>Clostridia</taxon>
        <taxon>Lachnospirales</taxon>
        <taxon>Lachnospiraceae</taxon>
        <taxon>Anaerosacchariphilus</taxon>
    </lineage>
</organism>
<protein>
    <submittedName>
        <fullName evidence="2">Ribosomal L7Ae/L30e/S12e/Gadd45 family protein</fullName>
    </submittedName>
</protein>
<dbReference type="EMBL" id="JACOOR010000004">
    <property type="protein sequence ID" value="MBC5659768.1"/>
    <property type="molecule type" value="Genomic_DNA"/>
</dbReference>
<keyword evidence="3" id="KW-1185">Reference proteome</keyword>
<dbReference type="SUPFAM" id="SSF55315">
    <property type="entry name" value="L30e-like"/>
    <property type="match status" value="1"/>
</dbReference>
<accession>A0A923RLZ8</accession>
<dbReference type="Proteomes" id="UP000649345">
    <property type="component" value="Unassembled WGS sequence"/>
</dbReference>
<proteinExistence type="predicted"/>
<dbReference type="InterPro" id="IPR004038">
    <property type="entry name" value="Ribosomal_eL8/eL30/eS12/Gad45"/>
</dbReference>
<dbReference type="InterPro" id="IPR029064">
    <property type="entry name" value="Ribosomal_eL30-like_sf"/>
</dbReference>
<comment type="caution">
    <text evidence="2">The sequence shown here is derived from an EMBL/GenBank/DDBJ whole genome shotgun (WGS) entry which is preliminary data.</text>
</comment>
<dbReference type="Pfam" id="PF01248">
    <property type="entry name" value="Ribosomal_L7Ae"/>
    <property type="match status" value="1"/>
</dbReference>
<dbReference type="AlphaFoldDB" id="A0A923RLZ8"/>
<evidence type="ECO:0000313" key="3">
    <source>
        <dbReference type="Proteomes" id="UP000649345"/>
    </source>
</evidence>
<evidence type="ECO:0000259" key="1">
    <source>
        <dbReference type="Pfam" id="PF01248"/>
    </source>
</evidence>
<feature type="domain" description="Ribosomal protein eL8/eL30/eS12/Gadd45" evidence="1">
    <location>
        <begin position="6"/>
        <end position="93"/>
    </location>
</feature>